<feature type="chain" id="PRO_5002112051" description="Secreted protein" evidence="1">
    <location>
        <begin position="26"/>
        <end position="119"/>
    </location>
</feature>
<accession>A0A0B6Z0U8</accession>
<evidence type="ECO:0000256" key="1">
    <source>
        <dbReference type="SAM" id="SignalP"/>
    </source>
</evidence>
<proteinExistence type="predicted"/>
<sequence>MTSRDIPEVVMLLVALLSTLYCAASSSIIHTVLCCKYLRCPHYVMLPVPPLSTLCCVASTCCPHCVVLSVPLLSTLCCQYLCIHFFGLWSGCNSTVEVEFISDHNRSQIDQPHFFFTFQ</sequence>
<protein>
    <recommendedName>
        <fullName evidence="3">Secreted protein</fullName>
    </recommendedName>
</protein>
<dbReference type="AlphaFoldDB" id="A0A0B6Z0U8"/>
<organism evidence="2">
    <name type="scientific">Arion vulgaris</name>
    <dbReference type="NCBI Taxonomy" id="1028688"/>
    <lineage>
        <taxon>Eukaryota</taxon>
        <taxon>Metazoa</taxon>
        <taxon>Spiralia</taxon>
        <taxon>Lophotrochozoa</taxon>
        <taxon>Mollusca</taxon>
        <taxon>Gastropoda</taxon>
        <taxon>Heterobranchia</taxon>
        <taxon>Euthyneura</taxon>
        <taxon>Panpulmonata</taxon>
        <taxon>Eupulmonata</taxon>
        <taxon>Stylommatophora</taxon>
        <taxon>Helicina</taxon>
        <taxon>Arionoidea</taxon>
        <taxon>Arionidae</taxon>
        <taxon>Arion</taxon>
    </lineage>
</organism>
<reference evidence="2" key="1">
    <citation type="submission" date="2014-12" db="EMBL/GenBank/DDBJ databases">
        <title>Insight into the proteome of Arion vulgaris.</title>
        <authorList>
            <person name="Aradska J."/>
            <person name="Bulat T."/>
            <person name="Smidak R."/>
            <person name="Sarate P."/>
            <person name="Gangsoo J."/>
            <person name="Sialana F."/>
            <person name="Bilban M."/>
            <person name="Lubec G."/>
        </authorList>
    </citation>
    <scope>NUCLEOTIDE SEQUENCE</scope>
    <source>
        <tissue evidence="2">Skin</tissue>
    </source>
</reference>
<feature type="signal peptide" evidence="1">
    <location>
        <begin position="1"/>
        <end position="25"/>
    </location>
</feature>
<name>A0A0B6Z0U8_9EUPU</name>
<dbReference type="EMBL" id="HACG01015283">
    <property type="protein sequence ID" value="CEK62148.1"/>
    <property type="molecule type" value="Transcribed_RNA"/>
</dbReference>
<keyword evidence="1" id="KW-0732">Signal</keyword>
<evidence type="ECO:0000313" key="2">
    <source>
        <dbReference type="EMBL" id="CEK62148.1"/>
    </source>
</evidence>
<feature type="non-terminal residue" evidence="2">
    <location>
        <position position="119"/>
    </location>
</feature>
<gene>
    <name evidence="2" type="primary">ORF44355</name>
</gene>
<evidence type="ECO:0008006" key="3">
    <source>
        <dbReference type="Google" id="ProtNLM"/>
    </source>
</evidence>